<dbReference type="AlphaFoldDB" id="W4LRK5"/>
<dbReference type="EMBL" id="AZHX01001703">
    <property type="protein sequence ID" value="ETX00694.1"/>
    <property type="molecule type" value="Genomic_DNA"/>
</dbReference>
<dbReference type="Pfam" id="PF00459">
    <property type="entry name" value="Inositol_P"/>
    <property type="match status" value="1"/>
</dbReference>
<dbReference type="InterPro" id="IPR020550">
    <property type="entry name" value="Inositol_monophosphatase_CS"/>
</dbReference>
<dbReference type="PANTHER" id="PTHR20854:SF4">
    <property type="entry name" value="INOSITOL-1-MONOPHOSPHATASE-RELATED"/>
    <property type="match status" value="1"/>
</dbReference>
<keyword evidence="4 7" id="KW-0479">Metal-binding</keyword>
<dbReference type="FunFam" id="3.30.540.10:FF:000003">
    <property type="entry name" value="Inositol-1-monophosphatase"/>
    <property type="match status" value="1"/>
</dbReference>
<comment type="caution">
    <text evidence="9">The sequence shown here is derived from an EMBL/GenBank/DDBJ whole genome shotgun (WGS) entry which is preliminary data.</text>
</comment>
<organism evidence="9 10">
    <name type="scientific">Candidatus Entotheonella gemina</name>
    <dbReference type="NCBI Taxonomy" id="1429439"/>
    <lineage>
        <taxon>Bacteria</taxon>
        <taxon>Pseudomonadati</taxon>
        <taxon>Nitrospinota/Tectimicrobiota group</taxon>
        <taxon>Candidatus Tectimicrobiota</taxon>
        <taxon>Candidatus Entotheonellia</taxon>
        <taxon>Candidatus Entotheonellales</taxon>
        <taxon>Candidatus Entotheonellaceae</taxon>
        <taxon>Candidatus Entotheonella</taxon>
    </lineage>
</organism>
<accession>W4LRK5</accession>
<name>W4LRK5_9BACT</name>
<keyword evidence="6 7" id="KW-0460">Magnesium</keyword>
<dbReference type="PRINTS" id="PR00377">
    <property type="entry name" value="IMPHPHTASES"/>
</dbReference>
<evidence type="ECO:0000256" key="2">
    <source>
        <dbReference type="ARBA" id="ARBA00001946"/>
    </source>
</evidence>
<dbReference type="GO" id="GO:0006020">
    <property type="term" value="P:inositol metabolic process"/>
    <property type="evidence" value="ECO:0007669"/>
    <property type="project" value="TreeGrafter"/>
</dbReference>
<dbReference type="HOGENOM" id="CLU_1059579_0_0_7"/>
<feature type="binding site" evidence="7">
    <location>
        <position position="88"/>
    </location>
    <ligand>
        <name>Mg(2+)</name>
        <dbReference type="ChEBI" id="CHEBI:18420"/>
        <label>1</label>
        <note>catalytic</note>
    </ligand>
</feature>
<dbReference type="CDD" id="cd01639">
    <property type="entry name" value="IMPase"/>
    <property type="match status" value="1"/>
</dbReference>
<sequence>QQRLLEECRDVAEEAALAGGQVLLDHRYTPLEIEHKDRQEVVTNVDRLSDEAICGVLRRAFPRHAMVSEESGSQESASPYRWIVDPLDGTESYIRGLHFSSVTIALTHENETVLGVVYHPFHDELYTALADGPATVNGHPVQVTSEVDLSQARLILDYSPRDDLRRQLNDLEWDRGIKQMMRFGGSFALNMCQVAKGAADGYVYGRMRNRVKSWDMAAAALLVQRAGGCVLDRQGQPLNTLEPQGFVLCYNAKLALERLCCE</sequence>
<gene>
    <name evidence="9" type="ORF">ETSY2_38615</name>
</gene>
<evidence type="ECO:0000313" key="10">
    <source>
        <dbReference type="Proteomes" id="UP000019140"/>
    </source>
</evidence>
<evidence type="ECO:0000313" key="9">
    <source>
        <dbReference type="EMBL" id="ETX00694.1"/>
    </source>
</evidence>
<feature type="binding site" evidence="7">
    <location>
        <position position="85"/>
    </location>
    <ligand>
        <name>Mg(2+)</name>
        <dbReference type="ChEBI" id="CHEBI:18420"/>
        <label>1</label>
        <note>catalytic</note>
    </ligand>
</feature>
<evidence type="ECO:0000256" key="4">
    <source>
        <dbReference type="ARBA" id="ARBA00022723"/>
    </source>
</evidence>
<evidence type="ECO:0000256" key="3">
    <source>
        <dbReference type="ARBA" id="ARBA00009759"/>
    </source>
</evidence>
<comment type="cofactor">
    <cofactor evidence="2 7 8">
        <name>Mg(2+)</name>
        <dbReference type="ChEBI" id="CHEBI:18420"/>
    </cofactor>
</comment>
<dbReference type="Gene3D" id="3.30.540.10">
    <property type="entry name" value="Fructose-1,6-Bisphosphatase, subunit A, domain 1"/>
    <property type="match status" value="1"/>
</dbReference>
<dbReference type="GO" id="GO:0008934">
    <property type="term" value="F:inositol monophosphate 1-phosphatase activity"/>
    <property type="evidence" value="ECO:0007669"/>
    <property type="project" value="InterPro"/>
</dbReference>
<feature type="non-terminal residue" evidence="9">
    <location>
        <position position="1"/>
    </location>
</feature>
<feature type="binding site" evidence="7">
    <location>
        <position position="69"/>
    </location>
    <ligand>
        <name>Mg(2+)</name>
        <dbReference type="ChEBI" id="CHEBI:18420"/>
        <label>1</label>
        <note>catalytic</note>
    </ligand>
</feature>
<comment type="similarity">
    <text evidence="3 8">Belongs to the inositol monophosphatase superfamily.</text>
</comment>
<dbReference type="PANTHER" id="PTHR20854">
    <property type="entry name" value="INOSITOL MONOPHOSPHATASE"/>
    <property type="match status" value="1"/>
</dbReference>
<protein>
    <recommendedName>
        <fullName evidence="8">Inositol-1-monophosphatase</fullName>
        <ecNumber evidence="8">3.1.3.25</ecNumber>
    </recommendedName>
</protein>
<dbReference type="InterPro" id="IPR020583">
    <property type="entry name" value="Inositol_monoP_metal-BS"/>
</dbReference>
<proteinExistence type="inferred from homology"/>
<dbReference type="EC" id="3.1.3.25" evidence="8"/>
<evidence type="ECO:0000256" key="7">
    <source>
        <dbReference type="PIRSR" id="PIRSR600760-2"/>
    </source>
</evidence>
<dbReference type="GO" id="GO:0007165">
    <property type="term" value="P:signal transduction"/>
    <property type="evidence" value="ECO:0007669"/>
    <property type="project" value="TreeGrafter"/>
</dbReference>
<comment type="catalytic activity">
    <reaction evidence="1 8">
        <text>a myo-inositol phosphate + H2O = myo-inositol + phosphate</text>
        <dbReference type="Rhea" id="RHEA:24056"/>
        <dbReference type="ChEBI" id="CHEBI:15377"/>
        <dbReference type="ChEBI" id="CHEBI:17268"/>
        <dbReference type="ChEBI" id="CHEBI:43474"/>
        <dbReference type="ChEBI" id="CHEBI:84139"/>
        <dbReference type="EC" id="3.1.3.25"/>
    </reaction>
</comment>
<dbReference type="SUPFAM" id="SSF56655">
    <property type="entry name" value="Carbohydrate phosphatase"/>
    <property type="match status" value="1"/>
</dbReference>
<evidence type="ECO:0000256" key="1">
    <source>
        <dbReference type="ARBA" id="ARBA00001033"/>
    </source>
</evidence>
<evidence type="ECO:0000256" key="5">
    <source>
        <dbReference type="ARBA" id="ARBA00022801"/>
    </source>
</evidence>
<dbReference type="PROSITE" id="PS00630">
    <property type="entry name" value="IMP_2"/>
    <property type="match status" value="1"/>
</dbReference>
<keyword evidence="10" id="KW-1185">Reference proteome</keyword>
<dbReference type="Gene3D" id="3.40.190.80">
    <property type="match status" value="1"/>
</dbReference>
<dbReference type="InterPro" id="IPR000760">
    <property type="entry name" value="Inositol_monophosphatase-like"/>
</dbReference>
<dbReference type="GO" id="GO:0046872">
    <property type="term" value="F:metal ion binding"/>
    <property type="evidence" value="ECO:0007669"/>
    <property type="project" value="UniProtKB-KW"/>
</dbReference>
<keyword evidence="5 8" id="KW-0378">Hydrolase</keyword>
<evidence type="ECO:0000256" key="6">
    <source>
        <dbReference type="ARBA" id="ARBA00022842"/>
    </source>
</evidence>
<evidence type="ECO:0000256" key="8">
    <source>
        <dbReference type="RuleBase" id="RU364068"/>
    </source>
</evidence>
<dbReference type="GO" id="GO:0046854">
    <property type="term" value="P:phosphatidylinositol phosphate biosynthetic process"/>
    <property type="evidence" value="ECO:0007669"/>
    <property type="project" value="InterPro"/>
</dbReference>
<reference evidence="9 10" key="1">
    <citation type="journal article" date="2014" name="Nature">
        <title>An environmental bacterial taxon with a large and distinct metabolic repertoire.</title>
        <authorList>
            <person name="Wilson M.C."/>
            <person name="Mori T."/>
            <person name="Ruckert C."/>
            <person name="Uria A.R."/>
            <person name="Helf M.J."/>
            <person name="Takada K."/>
            <person name="Gernert C."/>
            <person name="Steffens U.A."/>
            <person name="Heycke N."/>
            <person name="Schmitt S."/>
            <person name="Rinke C."/>
            <person name="Helfrich E.J."/>
            <person name="Brachmann A.O."/>
            <person name="Gurgui C."/>
            <person name="Wakimoto T."/>
            <person name="Kracht M."/>
            <person name="Crusemann M."/>
            <person name="Hentschel U."/>
            <person name="Abe I."/>
            <person name="Matsunaga S."/>
            <person name="Kalinowski J."/>
            <person name="Takeyama H."/>
            <person name="Piel J."/>
        </authorList>
    </citation>
    <scope>NUCLEOTIDE SEQUENCE [LARGE SCALE GENOMIC DNA]</scope>
    <source>
        <strain evidence="10">TSY2</strain>
    </source>
</reference>
<feature type="binding site" evidence="7">
    <location>
        <position position="215"/>
    </location>
    <ligand>
        <name>Mg(2+)</name>
        <dbReference type="ChEBI" id="CHEBI:18420"/>
        <label>1</label>
        <note>catalytic</note>
    </ligand>
</feature>
<dbReference type="InterPro" id="IPR033942">
    <property type="entry name" value="IMPase"/>
</dbReference>
<dbReference type="PROSITE" id="PS00629">
    <property type="entry name" value="IMP_1"/>
    <property type="match status" value="1"/>
</dbReference>
<feature type="binding site" evidence="7">
    <location>
        <position position="87"/>
    </location>
    <ligand>
        <name>Mg(2+)</name>
        <dbReference type="ChEBI" id="CHEBI:18420"/>
        <label>1</label>
        <note>catalytic</note>
    </ligand>
</feature>
<dbReference type="Proteomes" id="UP000019140">
    <property type="component" value="Unassembled WGS sequence"/>
</dbReference>